<feature type="domain" description="ABC transporter" evidence="8">
    <location>
        <begin position="8"/>
        <end position="256"/>
    </location>
</feature>
<dbReference type="InterPro" id="IPR027417">
    <property type="entry name" value="P-loop_NTPase"/>
</dbReference>
<evidence type="ECO:0000256" key="7">
    <source>
        <dbReference type="ARBA" id="ARBA00023136"/>
    </source>
</evidence>
<dbReference type="PROSITE" id="PS50893">
    <property type="entry name" value="ABC_TRANSPORTER_2"/>
    <property type="match status" value="1"/>
</dbReference>
<dbReference type="FunFam" id="3.40.50.300:FF:000016">
    <property type="entry name" value="Oligopeptide ABC transporter ATP-binding component"/>
    <property type="match status" value="1"/>
</dbReference>
<protein>
    <submittedName>
        <fullName evidence="9">Oligopeptide ABC transporter ATP-binding protein</fullName>
    </submittedName>
</protein>
<keyword evidence="5" id="KW-0547">Nucleotide-binding</keyword>
<evidence type="ECO:0000256" key="5">
    <source>
        <dbReference type="ARBA" id="ARBA00022741"/>
    </source>
</evidence>
<dbReference type="NCBIfam" id="TIGR01727">
    <property type="entry name" value="oligo_HPY"/>
    <property type="match status" value="1"/>
</dbReference>
<dbReference type="PANTHER" id="PTHR43297">
    <property type="entry name" value="OLIGOPEPTIDE TRANSPORT ATP-BINDING PROTEIN APPD"/>
    <property type="match status" value="1"/>
</dbReference>
<dbReference type="Proteomes" id="UP000003094">
    <property type="component" value="Unassembled WGS sequence"/>
</dbReference>
<evidence type="ECO:0000256" key="6">
    <source>
        <dbReference type="ARBA" id="ARBA00022840"/>
    </source>
</evidence>
<comment type="caution">
    <text evidence="9">The sequence shown here is derived from an EMBL/GenBank/DDBJ whole genome shotgun (WGS) entry which is preliminary data.</text>
</comment>
<organism evidence="9 10">
    <name type="scientific">Paenibacillus vortex V453</name>
    <dbReference type="NCBI Taxonomy" id="715225"/>
    <lineage>
        <taxon>Bacteria</taxon>
        <taxon>Bacillati</taxon>
        <taxon>Bacillota</taxon>
        <taxon>Bacilli</taxon>
        <taxon>Bacillales</taxon>
        <taxon>Paenibacillaceae</taxon>
        <taxon>Paenibacillus</taxon>
    </lineage>
</organism>
<dbReference type="SUPFAM" id="SSF52540">
    <property type="entry name" value="P-loop containing nucleoside triphosphate hydrolases"/>
    <property type="match status" value="1"/>
</dbReference>
<keyword evidence="10" id="KW-1185">Reference proteome</keyword>
<dbReference type="InterPro" id="IPR017871">
    <property type="entry name" value="ABC_transporter-like_CS"/>
</dbReference>
<dbReference type="Pfam" id="PF00005">
    <property type="entry name" value="ABC_tran"/>
    <property type="match status" value="1"/>
</dbReference>
<evidence type="ECO:0000256" key="4">
    <source>
        <dbReference type="ARBA" id="ARBA00022475"/>
    </source>
</evidence>
<dbReference type="KEGG" id="pvo:PVOR_17254"/>
<dbReference type="Pfam" id="PF08352">
    <property type="entry name" value="oligo_HPY"/>
    <property type="match status" value="1"/>
</dbReference>
<dbReference type="AlphaFoldDB" id="A0A2R9STD2"/>
<evidence type="ECO:0000313" key="9">
    <source>
        <dbReference type="EMBL" id="EFU40645.1"/>
    </source>
</evidence>
<dbReference type="InterPro" id="IPR013563">
    <property type="entry name" value="Oligopep_ABC_C"/>
</dbReference>
<sequence length="331" mass="36570">MKSELLEVRDLKVAFTSRKASLPALQNISFALREGEVLGIVGESGCGKSLTSLSVMGLLPKGAEVTGGEIVLAGKNLCEFSAEEWCKVRGKQAAMIFQDPMTALNPLVPIGWQIAETAMVHMPVSRKEAHRLALDMMERVGLPRAEQLFREYPHQLSGGMRQRVMIAMALICKPQLLIADEPTTALDVTIQAQILSLLQVMKEETGAAMLFISHDLGVIREISDRVMVMYAGYVVEEAPVKELLNDPKHPYTVGLMKSIPDIERKDKPLYTIPGRVPSLAERGEGCPFTSRCPHAESLCLTHVPPLTEQTANHFVRCHLYTNPGRDWEGDE</sequence>
<dbReference type="CDD" id="cd03257">
    <property type="entry name" value="ABC_NikE_OppD_transporters"/>
    <property type="match status" value="1"/>
</dbReference>
<proteinExistence type="inferred from homology"/>
<dbReference type="EMBL" id="ADHJ01000025">
    <property type="protein sequence ID" value="EFU40645.1"/>
    <property type="molecule type" value="Genomic_DNA"/>
</dbReference>
<dbReference type="GO" id="GO:0005524">
    <property type="term" value="F:ATP binding"/>
    <property type="evidence" value="ECO:0007669"/>
    <property type="project" value="UniProtKB-KW"/>
</dbReference>
<dbReference type="GO" id="GO:0016887">
    <property type="term" value="F:ATP hydrolysis activity"/>
    <property type="evidence" value="ECO:0007669"/>
    <property type="project" value="InterPro"/>
</dbReference>
<reference evidence="9 10" key="1">
    <citation type="journal article" date="2010" name="BMC Genomics">
        <title>Genome sequence of the pattern forming Paenibacillus vortex bacterium reveals potential for thriving in complex environments.</title>
        <authorList>
            <person name="Sirota-Madi A."/>
            <person name="Olender T."/>
            <person name="Helman Y."/>
            <person name="Ingham C."/>
            <person name="Brainis I."/>
            <person name="Roth D."/>
            <person name="Hagi E."/>
            <person name="Brodsky L."/>
            <person name="Leshkowitz D."/>
            <person name="Galatenko V."/>
            <person name="Nikolaev V."/>
            <person name="Mugasimangalam R.C."/>
            <person name="Bransburg-Zabary S."/>
            <person name="Gutnick D.L."/>
            <person name="Lancet D."/>
            <person name="Ben-Jacob E."/>
        </authorList>
    </citation>
    <scope>NUCLEOTIDE SEQUENCE [LARGE SCALE GENOMIC DNA]</scope>
    <source>
        <strain evidence="9 10">V453</strain>
    </source>
</reference>
<dbReference type="PANTHER" id="PTHR43297:SF2">
    <property type="entry name" value="DIPEPTIDE TRANSPORT ATP-BINDING PROTEIN DPPD"/>
    <property type="match status" value="1"/>
</dbReference>
<dbReference type="InterPro" id="IPR003439">
    <property type="entry name" value="ABC_transporter-like_ATP-bd"/>
</dbReference>
<keyword evidence="4" id="KW-1003">Cell membrane</keyword>
<dbReference type="PROSITE" id="PS00211">
    <property type="entry name" value="ABC_TRANSPORTER_1"/>
    <property type="match status" value="1"/>
</dbReference>
<dbReference type="GO" id="GO:0005886">
    <property type="term" value="C:plasma membrane"/>
    <property type="evidence" value="ECO:0007669"/>
    <property type="project" value="UniProtKB-SubCell"/>
</dbReference>
<keyword evidence="7" id="KW-0472">Membrane</keyword>
<dbReference type="Gene3D" id="3.40.50.300">
    <property type="entry name" value="P-loop containing nucleotide triphosphate hydrolases"/>
    <property type="match status" value="1"/>
</dbReference>
<evidence type="ECO:0000259" key="8">
    <source>
        <dbReference type="PROSITE" id="PS50893"/>
    </source>
</evidence>
<dbReference type="SMART" id="SM00382">
    <property type="entry name" value="AAA"/>
    <property type="match status" value="1"/>
</dbReference>
<dbReference type="RefSeq" id="WP_006210254.1">
    <property type="nucleotide sequence ID" value="NZ_ADHJ01000025.1"/>
</dbReference>
<evidence type="ECO:0000256" key="1">
    <source>
        <dbReference type="ARBA" id="ARBA00004202"/>
    </source>
</evidence>
<comment type="subcellular location">
    <subcellularLocation>
        <location evidence="1">Cell membrane</location>
        <topology evidence="1">Peripheral membrane protein</topology>
    </subcellularLocation>
</comment>
<dbReference type="InterPro" id="IPR050388">
    <property type="entry name" value="ABC_Ni/Peptide_Import"/>
</dbReference>
<dbReference type="InterPro" id="IPR003593">
    <property type="entry name" value="AAA+_ATPase"/>
</dbReference>
<gene>
    <name evidence="9" type="ORF">PVOR_17254</name>
</gene>
<comment type="similarity">
    <text evidence="2">Belongs to the ABC transporter superfamily.</text>
</comment>
<evidence type="ECO:0000256" key="2">
    <source>
        <dbReference type="ARBA" id="ARBA00005417"/>
    </source>
</evidence>
<name>A0A2R9STD2_9BACL</name>
<evidence type="ECO:0000256" key="3">
    <source>
        <dbReference type="ARBA" id="ARBA00022448"/>
    </source>
</evidence>
<accession>A0A2R9STD2</accession>
<keyword evidence="6 9" id="KW-0067">ATP-binding</keyword>
<evidence type="ECO:0000313" key="10">
    <source>
        <dbReference type="Proteomes" id="UP000003094"/>
    </source>
</evidence>
<keyword evidence="3" id="KW-0813">Transport</keyword>
<dbReference type="GO" id="GO:0015833">
    <property type="term" value="P:peptide transport"/>
    <property type="evidence" value="ECO:0007669"/>
    <property type="project" value="InterPro"/>
</dbReference>